<evidence type="ECO:0000256" key="1">
    <source>
        <dbReference type="SAM" id="MobiDB-lite"/>
    </source>
</evidence>
<feature type="non-terminal residue" evidence="2">
    <location>
        <position position="248"/>
    </location>
</feature>
<feature type="compositionally biased region" description="Basic and acidic residues" evidence="1">
    <location>
        <begin position="168"/>
        <end position="178"/>
    </location>
</feature>
<dbReference type="AlphaFoldDB" id="A0A6J4P1J7"/>
<accession>A0A6J4P1J7</accession>
<proteinExistence type="predicted"/>
<feature type="compositionally biased region" description="Basic residues" evidence="1">
    <location>
        <begin position="131"/>
        <end position="150"/>
    </location>
</feature>
<name>A0A6J4P1J7_9ACTN</name>
<gene>
    <name evidence="2" type="ORF">AVDCRST_MAG22-1418</name>
</gene>
<sequence>AGTGPARLARRGTLRPGGHRRGGCVRPVPRLCGGLGHKGGGGGQPLCHGLYRPLGHAARGSQRGPRRLEGLRPPLLGHRALDAARGGGKPSLPGGRRSGRLRRLAAGPRIPHGPRPIAEPGERAQYPSRVRAPRRRRGRGAGRARGYRGRSAHDPAHGARLRPALQGRRGDQPRDQLSYRRGRRRRVRGIGPRATGELADLDLRRRARGLARRGGEGPRAGAPYPARLRPPPGLYRGADPARRRERTI</sequence>
<feature type="compositionally biased region" description="Basic and acidic residues" evidence="1">
    <location>
        <begin position="239"/>
        <end position="248"/>
    </location>
</feature>
<feature type="non-terminal residue" evidence="2">
    <location>
        <position position="1"/>
    </location>
</feature>
<organism evidence="2">
    <name type="scientific">uncultured Rubrobacteraceae bacterium</name>
    <dbReference type="NCBI Taxonomy" id="349277"/>
    <lineage>
        <taxon>Bacteria</taxon>
        <taxon>Bacillati</taxon>
        <taxon>Actinomycetota</taxon>
        <taxon>Rubrobacteria</taxon>
        <taxon>Rubrobacterales</taxon>
        <taxon>Rubrobacteraceae</taxon>
        <taxon>environmental samples</taxon>
    </lineage>
</organism>
<reference evidence="2" key="1">
    <citation type="submission" date="2020-02" db="EMBL/GenBank/DDBJ databases">
        <authorList>
            <person name="Meier V. D."/>
        </authorList>
    </citation>
    <scope>NUCLEOTIDE SEQUENCE</scope>
    <source>
        <strain evidence="2">AVDCRST_MAG22</strain>
    </source>
</reference>
<protein>
    <submittedName>
        <fullName evidence="2">Uncharacterized protein</fullName>
    </submittedName>
</protein>
<dbReference type="EMBL" id="CADCUV010000057">
    <property type="protein sequence ID" value="CAA9403780.1"/>
    <property type="molecule type" value="Genomic_DNA"/>
</dbReference>
<feature type="region of interest" description="Disordered" evidence="1">
    <location>
        <begin position="1"/>
        <end position="23"/>
    </location>
</feature>
<feature type="region of interest" description="Disordered" evidence="1">
    <location>
        <begin position="79"/>
        <end position="193"/>
    </location>
</feature>
<feature type="compositionally biased region" description="Basic residues" evidence="1">
    <location>
        <begin position="8"/>
        <end position="23"/>
    </location>
</feature>
<evidence type="ECO:0000313" key="2">
    <source>
        <dbReference type="EMBL" id="CAA9403780.1"/>
    </source>
</evidence>
<feature type="region of interest" description="Disordered" evidence="1">
    <location>
        <begin position="209"/>
        <end position="248"/>
    </location>
</feature>